<evidence type="ECO:0000313" key="3">
    <source>
        <dbReference type="Proteomes" id="UP000009149"/>
    </source>
</evidence>
<keyword evidence="1" id="KW-0472">Membrane</keyword>
<dbReference type="RefSeq" id="WP_012462910.1">
    <property type="nucleotide sequence ID" value="NC_010794.1"/>
</dbReference>
<accession>B3DZL1</accession>
<proteinExistence type="predicted"/>
<name>B3DZL1_METI4</name>
<dbReference type="OrthoDB" id="185445at2"/>
<dbReference type="KEGG" id="min:Minf_0570"/>
<keyword evidence="1" id="KW-0812">Transmembrane</keyword>
<gene>
    <name evidence="2" type="ordered locus">Minf_0570</name>
</gene>
<evidence type="ECO:0008006" key="4">
    <source>
        <dbReference type="Google" id="ProtNLM"/>
    </source>
</evidence>
<sequence length="346" mass="36286">MKIKKKIYRSLYGLFVSGVLTGMPFMTPVMSPFQGPRAWAETLSSKSIGMAVGTGTISQNQLDIPLSGGKFPLSDCARIATEGGSIRVLFSGKNWVQLGPYGAMRVAKTEKGYRIKIEGGEVKFHLSQGDLVSFESPSAIIFSSTVDPKEGSLLVSSSDITSITMKKGEYKVEDLANKKELFATTTHPVVLGAGSFELLSATPDEVVPEGSSGLPSGATPLFGADGHSVGYLTKSGGFVSSPGIVSPLSHPVSQASLSKVPKLPAGAKPFFDKHGKYMGYAKGGLFVYDDPPDDNEADKKKKRRRAAAIILGTLAAGVVGFTAAGISGAFTSHPGPPVKPVTPFLP</sequence>
<keyword evidence="1" id="KW-1133">Transmembrane helix</keyword>
<evidence type="ECO:0000313" key="2">
    <source>
        <dbReference type="EMBL" id="ACD82628.1"/>
    </source>
</evidence>
<organism evidence="2 3">
    <name type="scientific">Methylacidiphilum infernorum (isolate V4)</name>
    <name type="common">Methylokorus infernorum (strain V4)</name>
    <dbReference type="NCBI Taxonomy" id="481448"/>
    <lineage>
        <taxon>Bacteria</taxon>
        <taxon>Pseudomonadati</taxon>
        <taxon>Verrucomicrobiota</taxon>
        <taxon>Methylacidiphilae</taxon>
        <taxon>Methylacidiphilales</taxon>
        <taxon>Methylacidiphilaceae</taxon>
        <taxon>Methylacidiphilum (ex Ratnadevi et al. 2023)</taxon>
    </lineage>
</organism>
<protein>
    <recommendedName>
        <fullName evidence="4">FecR protein domain-containing protein</fullName>
    </recommendedName>
</protein>
<dbReference type="STRING" id="481448.Minf_0570"/>
<evidence type="ECO:0000256" key="1">
    <source>
        <dbReference type="SAM" id="Phobius"/>
    </source>
</evidence>
<dbReference type="eggNOG" id="ENOG5031R3P">
    <property type="taxonomic scope" value="Bacteria"/>
</dbReference>
<dbReference type="EMBL" id="CP000975">
    <property type="protein sequence ID" value="ACD82628.1"/>
    <property type="molecule type" value="Genomic_DNA"/>
</dbReference>
<feature type="transmembrane region" description="Helical" evidence="1">
    <location>
        <begin position="306"/>
        <end position="330"/>
    </location>
</feature>
<dbReference type="Proteomes" id="UP000009149">
    <property type="component" value="Chromosome"/>
</dbReference>
<reference evidence="2 3" key="1">
    <citation type="journal article" date="2008" name="Biol. Direct">
        <title>Complete genome sequence of the extremely acidophilic methanotroph isolate V4, Methylacidiphilum infernorum, a representative of the bacterial phylum Verrucomicrobia.</title>
        <authorList>
            <person name="Hou S."/>
            <person name="Makarova K.S."/>
            <person name="Saw J.H."/>
            <person name="Senin P."/>
            <person name="Ly B.V."/>
            <person name="Zhou Z."/>
            <person name="Ren Y."/>
            <person name="Wang J."/>
            <person name="Galperin M.Y."/>
            <person name="Omelchenko M.V."/>
            <person name="Wolf Y.I."/>
            <person name="Yutin N."/>
            <person name="Koonin E.V."/>
            <person name="Stott M.B."/>
            <person name="Mountain B.W."/>
            <person name="Crowe M.A."/>
            <person name="Smirnova A.V."/>
            <person name="Dunfield P.F."/>
            <person name="Feng L."/>
            <person name="Wang L."/>
            <person name="Alam M."/>
        </authorList>
    </citation>
    <scope>NUCLEOTIDE SEQUENCE [LARGE SCALE GENOMIC DNA]</scope>
    <source>
        <strain evidence="3">Isolate V4</strain>
    </source>
</reference>
<dbReference type="HOGENOM" id="CLU_801237_0_0_0"/>
<dbReference type="AlphaFoldDB" id="B3DZL1"/>